<evidence type="ECO:0000256" key="2">
    <source>
        <dbReference type="ARBA" id="ARBA00023277"/>
    </source>
</evidence>
<dbReference type="PANTHER" id="PTHR35039">
    <property type="entry name" value="3-KETO-L-GULONATE-6-PHOSPHATE DECARBOXYLASE SGBH-RELATED"/>
    <property type="match status" value="1"/>
</dbReference>
<proteinExistence type="predicted"/>
<dbReference type="GO" id="GO:0006207">
    <property type="term" value="P:'de novo' pyrimidine nucleobase biosynthetic process"/>
    <property type="evidence" value="ECO:0007669"/>
    <property type="project" value="InterPro"/>
</dbReference>
<feature type="domain" description="Orotidine 5'-phosphate decarboxylase" evidence="3">
    <location>
        <begin position="5"/>
        <end position="207"/>
    </location>
</feature>
<name>A0A0H3XIS6_9MOLU</name>
<protein>
    <submittedName>
        <fullName evidence="4">3-keto-L-gulonate-6-phosphate decarboxylase</fullName>
    </submittedName>
</protein>
<dbReference type="SUPFAM" id="SSF51366">
    <property type="entry name" value="Ribulose-phoshate binding barrel"/>
    <property type="match status" value="1"/>
</dbReference>
<dbReference type="GO" id="GO:0019854">
    <property type="term" value="P:L-ascorbic acid catabolic process"/>
    <property type="evidence" value="ECO:0007669"/>
    <property type="project" value="TreeGrafter"/>
</dbReference>
<accession>A0A0H3XIS6</accession>
<organism evidence="4 5">
    <name type="scientific">Spiroplasma eriocheiris</name>
    <dbReference type="NCBI Taxonomy" id="315358"/>
    <lineage>
        <taxon>Bacteria</taxon>
        <taxon>Bacillati</taxon>
        <taxon>Mycoplasmatota</taxon>
        <taxon>Mollicutes</taxon>
        <taxon>Entomoplasmatales</taxon>
        <taxon>Spiroplasmataceae</taxon>
        <taxon>Spiroplasma</taxon>
    </lineage>
</organism>
<dbReference type="GO" id="GO:0033982">
    <property type="term" value="F:3-dehydro-L-gulonate-6-phosphate decarboxylase activity"/>
    <property type="evidence" value="ECO:0007669"/>
    <property type="project" value="TreeGrafter"/>
</dbReference>
<keyword evidence="1" id="KW-0456">Lyase</keyword>
<dbReference type="FunFam" id="3.20.20.70:FF:000022">
    <property type="entry name" value="3-keto-L-gulonate-6-phosphate decarboxylase UlaD"/>
    <property type="match status" value="1"/>
</dbReference>
<dbReference type="RefSeq" id="WP_047791601.1">
    <property type="nucleotide sequence ID" value="NZ_CP011856.1"/>
</dbReference>
<dbReference type="SMART" id="SM00934">
    <property type="entry name" value="OMPdecase"/>
    <property type="match status" value="1"/>
</dbReference>
<dbReference type="Pfam" id="PF00215">
    <property type="entry name" value="OMPdecase"/>
    <property type="match status" value="1"/>
</dbReference>
<evidence type="ECO:0000313" key="4">
    <source>
        <dbReference type="EMBL" id="AKM54395.1"/>
    </source>
</evidence>
<dbReference type="Gene3D" id="3.20.20.70">
    <property type="entry name" value="Aldolase class I"/>
    <property type="match status" value="1"/>
</dbReference>
<dbReference type="PATRIC" id="fig|743698.3.peg.841"/>
<dbReference type="InterPro" id="IPR011060">
    <property type="entry name" value="RibuloseP-bd_barrel"/>
</dbReference>
<dbReference type="NCBIfam" id="NF009832">
    <property type="entry name" value="PRK13306.1"/>
    <property type="match status" value="1"/>
</dbReference>
<evidence type="ECO:0000256" key="1">
    <source>
        <dbReference type="ARBA" id="ARBA00023239"/>
    </source>
</evidence>
<dbReference type="InterPro" id="IPR001754">
    <property type="entry name" value="OMPdeCOase_dom"/>
</dbReference>
<keyword evidence="5" id="KW-1185">Reference proteome</keyword>
<dbReference type="AlphaFoldDB" id="A0A0H3XIS6"/>
<evidence type="ECO:0000313" key="5">
    <source>
        <dbReference type="Proteomes" id="UP000035661"/>
    </source>
</evidence>
<dbReference type="STRING" id="315358.SERIO_v1c08350"/>
<dbReference type="PANTHER" id="PTHR35039:SF3">
    <property type="entry name" value="3-KETO-L-GULONATE-6-PHOSPHATE DECARBOXYLASE SGBH-RELATED"/>
    <property type="match status" value="1"/>
</dbReference>
<reference evidence="4 5" key="1">
    <citation type="journal article" date="2015" name="Genome Biol. Evol.">
        <title>Found and Lost: The Fates of Horizontally Acquired Genes in Arthropod-Symbiotic Spiroplasma.</title>
        <authorList>
            <person name="Lo W.S."/>
            <person name="Gasparich G.E."/>
            <person name="Kuo C.H."/>
        </authorList>
    </citation>
    <scope>NUCLEOTIDE SEQUENCE [LARGE SCALE GENOMIC DNA]</scope>
    <source>
        <strain evidence="5">TDA-040725-5</strain>
    </source>
</reference>
<dbReference type="Proteomes" id="UP000035661">
    <property type="component" value="Chromosome"/>
</dbReference>
<reference evidence="5" key="2">
    <citation type="submission" date="2015-06" db="EMBL/GenBank/DDBJ databases">
        <title>Complete genome sequence of Spiroplasma eriocheiris TDA-040725-5 (DSM 21848).</title>
        <authorList>
            <person name="Lo W.-S."/>
            <person name="Kuo C.-H."/>
        </authorList>
    </citation>
    <scope>NUCLEOTIDE SEQUENCE [LARGE SCALE GENOMIC DNA]</scope>
    <source>
        <strain evidence="5">TDA-040725-5</strain>
    </source>
</reference>
<keyword evidence="2" id="KW-0119">Carbohydrate metabolism</keyword>
<sequence length="217" mass="23960">MKKPLLQIALDTLTLQEALDNLALVAPEVDIIEIGTILLCAEGISAIKTIKKHYPNKIILADGKIADAGKILGGMLLAAGADIITVICCADLATIASVVEISKEYHKEMQIELTGVWTFEQAQKWKNLGVEQVVYHRARDAQAAGAKWTTEDFQKIEQLINLGFKVTITGGIEPNDLDLFSKYPIYIIIAGRAIRDHNDPHQAAITFQKLLQTKWEN</sequence>
<dbReference type="InterPro" id="IPR013785">
    <property type="entry name" value="Aldolase_TIM"/>
</dbReference>
<dbReference type="GO" id="GO:0004590">
    <property type="term" value="F:orotidine-5'-phosphate decarboxylase activity"/>
    <property type="evidence" value="ECO:0007669"/>
    <property type="project" value="InterPro"/>
</dbReference>
<evidence type="ECO:0000259" key="3">
    <source>
        <dbReference type="SMART" id="SM00934"/>
    </source>
</evidence>
<dbReference type="CDD" id="cd04726">
    <property type="entry name" value="KGPDC_HPS"/>
    <property type="match status" value="1"/>
</dbReference>
<dbReference type="EMBL" id="CP011856">
    <property type="protein sequence ID" value="AKM54395.1"/>
    <property type="molecule type" value="Genomic_DNA"/>
</dbReference>
<gene>
    <name evidence="4" type="primary">sgaH</name>
    <name evidence="4" type="ORF">SERIO_v1c08350</name>
</gene>
<dbReference type="InterPro" id="IPR041710">
    <property type="entry name" value="HPS/KGPDC"/>
</dbReference>
<dbReference type="KEGG" id="seri:SERIO_v1c08350"/>